<gene>
    <name evidence="5" type="ORF">PPRIM_AZ9-3.1.T0510118</name>
</gene>
<keyword evidence="2 4" id="KW-0472">Membrane</keyword>
<evidence type="ECO:0000256" key="2">
    <source>
        <dbReference type="PROSITE-ProRule" id="PRU00282"/>
    </source>
</evidence>
<comment type="similarity">
    <text evidence="3">Belongs to the mitochondrial carrier (TC 2.A.29) family.</text>
</comment>
<dbReference type="PROSITE" id="PS50920">
    <property type="entry name" value="SOLCAR"/>
    <property type="match status" value="3"/>
</dbReference>
<dbReference type="Pfam" id="PF00153">
    <property type="entry name" value="Mito_carr"/>
    <property type="match status" value="3"/>
</dbReference>
<feature type="transmembrane region" description="Helical" evidence="4">
    <location>
        <begin position="204"/>
        <end position="221"/>
    </location>
</feature>
<feature type="repeat" description="Solcar" evidence="2">
    <location>
        <begin position="104"/>
        <end position="189"/>
    </location>
</feature>
<sequence length="289" mass="32756">MAQQDKYLFSETQWRLISGAISGAVSRSFVAPIERTIILKQTNVSNYQRKSLIRCLYIMYTQEGARSMFKGNGANCLRIAPFQAIEFYLFDILKNTFQFKNQNAQNISMLIFGAFSGALATMTVYPFDLVKTILAVQTNQEYKGITDCLIKIVQRKGPLSLFKGLSATLIGISPYSSFKLTFFQILRQKLSSLLSFINKDTQNLLFGGLAGCMALSITYPTDVIRRRLQVQILQGNTHSGYVETMKLMYKEQGLIVFYRGLFCTYAKVIPATAIAFTINEKLKRIRDLH</sequence>
<feature type="transmembrane region" description="Helical" evidence="4">
    <location>
        <begin position="107"/>
        <end position="127"/>
    </location>
</feature>
<evidence type="ECO:0008006" key="7">
    <source>
        <dbReference type="Google" id="ProtNLM"/>
    </source>
</evidence>
<evidence type="ECO:0000313" key="6">
    <source>
        <dbReference type="Proteomes" id="UP000688137"/>
    </source>
</evidence>
<keyword evidence="2 3" id="KW-0812">Transmembrane</keyword>
<dbReference type="AlphaFoldDB" id="A0A8S1ME06"/>
<evidence type="ECO:0000313" key="5">
    <source>
        <dbReference type="EMBL" id="CAD8073544.1"/>
    </source>
</evidence>
<evidence type="ECO:0000256" key="1">
    <source>
        <dbReference type="ARBA" id="ARBA00022737"/>
    </source>
</evidence>
<accession>A0A8S1ME06</accession>
<keyword evidence="6" id="KW-1185">Reference proteome</keyword>
<proteinExistence type="inferred from homology"/>
<dbReference type="Proteomes" id="UP000688137">
    <property type="component" value="Unassembled WGS sequence"/>
</dbReference>
<evidence type="ECO:0000256" key="3">
    <source>
        <dbReference type="RuleBase" id="RU000488"/>
    </source>
</evidence>
<dbReference type="PANTHER" id="PTHR24089">
    <property type="entry name" value="SOLUTE CARRIER FAMILY 25"/>
    <property type="match status" value="1"/>
</dbReference>
<feature type="repeat" description="Solcar" evidence="2">
    <location>
        <begin position="202"/>
        <end position="285"/>
    </location>
</feature>
<reference evidence="5" key="1">
    <citation type="submission" date="2021-01" db="EMBL/GenBank/DDBJ databases">
        <authorList>
            <consortium name="Genoscope - CEA"/>
            <person name="William W."/>
        </authorList>
    </citation>
    <scope>NUCLEOTIDE SEQUENCE</scope>
</reference>
<dbReference type="OMA" id="YKMSVPK"/>
<feature type="repeat" description="Solcar" evidence="2">
    <location>
        <begin position="10"/>
        <end position="96"/>
    </location>
</feature>
<keyword evidence="1" id="KW-0677">Repeat</keyword>
<dbReference type="InterPro" id="IPR018108">
    <property type="entry name" value="MCP_transmembrane"/>
</dbReference>
<dbReference type="EMBL" id="CAJJDM010000051">
    <property type="protein sequence ID" value="CAD8073544.1"/>
    <property type="molecule type" value="Genomic_DNA"/>
</dbReference>
<keyword evidence="3" id="KW-0813">Transport</keyword>
<keyword evidence="4" id="KW-1133">Transmembrane helix</keyword>
<protein>
    <recommendedName>
        <fullName evidence="7">Mitochondrial carrier protein</fullName>
    </recommendedName>
</protein>
<dbReference type="GO" id="GO:0016020">
    <property type="term" value="C:membrane"/>
    <property type="evidence" value="ECO:0007669"/>
    <property type="project" value="UniProtKB-UniRule"/>
</dbReference>
<name>A0A8S1ME06_PARPR</name>
<comment type="caution">
    <text evidence="5">The sequence shown here is derived from an EMBL/GenBank/DDBJ whole genome shotgun (WGS) entry which is preliminary data.</text>
</comment>
<organism evidence="5 6">
    <name type="scientific">Paramecium primaurelia</name>
    <dbReference type="NCBI Taxonomy" id="5886"/>
    <lineage>
        <taxon>Eukaryota</taxon>
        <taxon>Sar</taxon>
        <taxon>Alveolata</taxon>
        <taxon>Ciliophora</taxon>
        <taxon>Intramacronucleata</taxon>
        <taxon>Oligohymenophorea</taxon>
        <taxon>Peniculida</taxon>
        <taxon>Parameciidae</taxon>
        <taxon>Paramecium</taxon>
    </lineage>
</organism>
<evidence type="ECO:0000256" key="4">
    <source>
        <dbReference type="SAM" id="Phobius"/>
    </source>
</evidence>
<feature type="transmembrane region" description="Helical" evidence="4">
    <location>
        <begin position="164"/>
        <end position="183"/>
    </location>
</feature>
<feature type="transmembrane region" description="Helical" evidence="4">
    <location>
        <begin position="255"/>
        <end position="278"/>
    </location>
</feature>